<feature type="transmembrane region" description="Helical" evidence="1">
    <location>
        <begin position="76"/>
        <end position="97"/>
    </location>
</feature>
<keyword evidence="3" id="KW-1185">Reference proteome</keyword>
<sequence length="209" mass="23630">MSGTDSEQKGSEDVTSEMMFIAERVVAFPEILEKSQIPAMKTKKTAALTQIVKEYVTLFDKEMEIKAFMKKVRNTFMSTISTYLLCIFLLGALAIGVPTEPTLSDGILTESDAHQMTGVVPDKKRSYISAAAKKLAPKPTFVREKPEESDKTRQLTTTQLQRLVLVEQLKVARLQQQYFFAKLQKLDETSNKEPSKWYVDVGDKTYCNL</sequence>
<proteinExistence type="predicted"/>
<name>A0A9P0D8Z5_9CUCU</name>
<keyword evidence="1" id="KW-0812">Transmembrane</keyword>
<keyword evidence="1" id="KW-0472">Membrane</keyword>
<dbReference type="EMBL" id="OV651820">
    <property type="protein sequence ID" value="CAH1114631.1"/>
    <property type="molecule type" value="Genomic_DNA"/>
</dbReference>
<evidence type="ECO:0000256" key="1">
    <source>
        <dbReference type="SAM" id="Phobius"/>
    </source>
</evidence>
<gene>
    <name evidence="2" type="ORF">PSYICH_LOCUS14569</name>
</gene>
<protein>
    <submittedName>
        <fullName evidence="2">Uncharacterized protein</fullName>
    </submittedName>
</protein>
<evidence type="ECO:0000313" key="2">
    <source>
        <dbReference type="EMBL" id="CAH1114631.1"/>
    </source>
</evidence>
<keyword evidence="1" id="KW-1133">Transmembrane helix</keyword>
<reference evidence="2" key="1">
    <citation type="submission" date="2022-01" db="EMBL/GenBank/DDBJ databases">
        <authorList>
            <person name="King R."/>
        </authorList>
    </citation>
    <scope>NUCLEOTIDE SEQUENCE</scope>
</reference>
<organism evidence="2 3">
    <name type="scientific">Psylliodes chrysocephalus</name>
    <dbReference type="NCBI Taxonomy" id="3402493"/>
    <lineage>
        <taxon>Eukaryota</taxon>
        <taxon>Metazoa</taxon>
        <taxon>Ecdysozoa</taxon>
        <taxon>Arthropoda</taxon>
        <taxon>Hexapoda</taxon>
        <taxon>Insecta</taxon>
        <taxon>Pterygota</taxon>
        <taxon>Neoptera</taxon>
        <taxon>Endopterygota</taxon>
        <taxon>Coleoptera</taxon>
        <taxon>Polyphaga</taxon>
        <taxon>Cucujiformia</taxon>
        <taxon>Chrysomeloidea</taxon>
        <taxon>Chrysomelidae</taxon>
        <taxon>Galerucinae</taxon>
        <taxon>Alticini</taxon>
        <taxon>Psylliodes</taxon>
    </lineage>
</organism>
<evidence type="ECO:0000313" key="3">
    <source>
        <dbReference type="Proteomes" id="UP001153636"/>
    </source>
</evidence>
<dbReference type="OrthoDB" id="6773400at2759"/>
<dbReference type="AlphaFoldDB" id="A0A9P0D8Z5"/>
<accession>A0A9P0D8Z5</accession>
<dbReference type="Proteomes" id="UP001153636">
    <property type="component" value="Chromosome 8"/>
</dbReference>